<dbReference type="Gene3D" id="3.40.50.300">
    <property type="entry name" value="P-loop containing nucleotide triphosphate hydrolases"/>
    <property type="match status" value="1"/>
</dbReference>
<organism evidence="2 3">
    <name type="scientific">Clytia hemisphaerica</name>
    <dbReference type="NCBI Taxonomy" id="252671"/>
    <lineage>
        <taxon>Eukaryota</taxon>
        <taxon>Metazoa</taxon>
        <taxon>Cnidaria</taxon>
        <taxon>Hydrozoa</taxon>
        <taxon>Hydroidolina</taxon>
        <taxon>Leptothecata</taxon>
        <taxon>Obeliida</taxon>
        <taxon>Clytiidae</taxon>
        <taxon>Clytia</taxon>
    </lineage>
</organism>
<name>A0A7M5X7I4_9CNID</name>
<evidence type="ECO:0000313" key="2">
    <source>
        <dbReference type="EnsemblMetazoa" id="CLYHEMP019099.1"/>
    </source>
</evidence>
<dbReference type="EnsemblMetazoa" id="CLYHEMT019099.1">
    <property type="protein sequence ID" value="CLYHEMP019099.1"/>
    <property type="gene ID" value="CLYHEMG019099"/>
</dbReference>
<dbReference type="OrthoDB" id="2386367at2759"/>
<dbReference type="InterPro" id="IPR027417">
    <property type="entry name" value="P-loop_NTPase"/>
</dbReference>
<feature type="region of interest" description="Disordered" evidence="1">
    <location>
        <begin position="211"/>
        <end position="239"/>
    </location>
</feature>
<evidence type="ECO:0000256" key="1">
    <source>
        <dbReference type="SAM" id="MobiDB-lite"/>
    </source>
</evidence>
<dbReference type="PANTHER" id="PTHR32046">
    <property type="entry name" value="G DOMAIN-CONTAINING PROTEIN"/>
    <property type="match status" value="1"/>
</dbReference>
<reference evidence="2" key="1">
    <citation type="submission" date="2021-01" db="UniProtKB">
        <authorList>
            <consortium name="EnsemblMetazoa"/>
        </authorList>
    </citation>
    <scope>IDENTIFICATION</scope>
</reference>
<dbReference type="RefSeq" id="XP_066911478.1">
    <property type="nucleotide sequence ID" value="XM_067055377.1"/>
</dbReference>
<evidence type="ECO:0008006" key="4">
    <source>
        <dbReference type="Google" id="ProtNLM"/>
    </source>
</evidence>
<dbReference type="PANTHER" id="PTHR32046:SF11">
    <property type="entry name" value="IMMUNE-ASSOCIATED NUCLEOTIDE-BINDING PROTEIN 10-LIKE"/>
    <property type="match status" value="1"/>
</dbReference>
<proteinExistence type="predicted"/>
<dbReference type="SUPFAM" id="SSF52540">
    <property type="entry name" value="P-loop containing nucleoside triphosphate hydrolases"/>
    <property type="match status" value="1"/>
</dbReference>
<evidence type="ECO:0000313" key="3">
    <source>
        <dbReference type="Proteomes" id="UP000594262"/>
    </source>
</evidence>
<feature type="compositionally biased region" description="Basic and acidic residues" evidence="1">
    <location>
        <begin position="215"/>
        <end position="228"/>
    </location>
</feature>
<sequence>MMNKRGGRQRKNKQNQTKCQFCDLFVDSIEDHQCPHMAPVGGVDGFGVGGGAQNGDALIDEGVEIIFTWLEDHKIDGKMNSIDLLIMDDRVQLKRSNDGSFRSDKKKIPFGTIRRGRLLIGEKHFCLKEIVTNQHSNVVPITIDRDKYIVFLGRTGVGKSTYINSFVNYQQHGTFQNANDGPLYVPISTRFNHSYQTDDSDEIEDQIVTLQVPEPSKKTSETKTKSEPENECDEYAQGDVTSSATKLPRAYEVQPKDVNHKIILIDTPGVQSTTGKLTDEEASKDTDKENSKFIINHLAQVPFVSAFVILLKPDEEKLDMSFVATIKSLFSQLDESAKNNVVFAITHANNCCFRDTKTTVVLKKTFDQIGLEIKITKRNIFHFDNSPFRYLATKKLGYQPIEDEADMKKCWHKTVENCEAMITYIDALEPHDTSTLVAIDDTKMMINSTIKPLVKISKLNKENIFKFESIIKEEANKEGSEVIQAALKTLVY</sequence>
<protein>
    <recommendedName>
        <fullName evidence="4">AIG1-type G domain-containing protein</fullName>
    </recommendedName>
</protein>
<dbReference type="AlphaFoldDB" id="A0A7M5X7I4"/>
<dbReference type="Proteomes" id="UP000594262">
    <property type="component" value="Unplaced"/>
</dbReference>
<keyword evidence="3" id="KW-1185">Reference proteome</keyword>
<accession>A0A7M5X7I4</accession>
<dbReference type="GeneID" id="136798719"/>